<dbReference type="Gene3D" id="1.20.120.520">
    <property type="entry name" value="nmb1532 protein domain like"/>
    <property type="match status" value="1"/>
</dbReference>
<evidence type="ECO:0000313" key="3">
    <source>
        <dbReference type="EMBL" id="GAA4985024.1"/>
    </source>
</evidence>
<gene>
    <name evidence="3" type="ORF">GCM10023205_64130</name>
</gene>
<organism evidence="3 4">
    <name type="scientific">Yinghuangia aomiensis</name>
    <dbReference type="NCBI Taxonomy" id="676205"/>
    <lineage>
        <taxon>Bacteria</taxon>
        <taxon>Bacillati</taxon>
        <taxon>Actinomycetota</taxon>
        <taxon>Actinomycetes</taxon>
        <taxon>Kitasatosporales</taxon>
        <taxon>Streptomycetaceae</taxon>
        <taxon>Yinghuangia</taxon>
    </lineage>
</organism>
<dbReference type="Proteomes" id="UP001500466">
    <property type="component" value="Unassembled WGS sequence"/>
</dbReference>
<dbReference type="Pfam" id="PF01814">
    <property type="entry name" value="Hemerythrin"/>
    <property type="match status" value="1"/>
</dbReference>
<proteinExistence type="predicted"/>
<name>A0ABP9I2B0_9ACTN</name>
<dbReference type="InterPro" id="IPR012312">
    <property type="entry name" value="Hemerythrin-like"/>
</dbReference>
<reference evidence="4" key="1">
    <citation type="journal article" date="2019" name="Int. J. Syst. Evol. Microbiol.">
        <title>The Global Catalogue of Microorganisms (GCM) 10K type strain sequencing project: providing services to taxonomists for standard genome sequencing and annotation.</title>
        <authorList>
            <consortium name="The Broad Institute Genomics Platform"/>
            <consortium name="The Broad Institute Genome Sequencing Center for Infectious Disease"/>
            <person name="Wu L."/>
            <person name="Ma J."/>
        </authorList>
    </citation>
    <scope>NUCLEOTIDE SEQUENCE [LARGE SCALE GENOMIC DNA]</scope>
    <source>
        <strain evidence="4">JCM 17986</strain>
    </source>
</reference>
<feature type="region of interest" description="Disordered" evidence="1">
    <location>
        <begin position="16"/>
        <end position="54"/>
    </location>
</feature>
<dbReference type="EMBL" id="BAABHS010000029">
    <property type="protein sequence ID" value="GAA4985024.1"/>
    <property type="molecule type" value="Genomic_DNA"/>
</dbReference>
<keyword evidence="4" id="KW-1185">Reference proteome</keyword>
<protein>
    <recommendedName>
        <fullName evidence="2">Hemerythrin-like domain-containing protein</fullName>
    </recommendedName>
</protein>
<feature type="compositionally biased region" description="Low complexity" evidence="1">
    <location>
        <begin position="37"/>
        <end position="54"/>
    </location>
</feature>
<evidence type="ECO:0000313" key="4">
    <source>
        <dbReference type="Proteomes" id="UP001500466"/>
    </source>
</evidence>
<evidence type="ECO:0000256" key="1">
    <source>
        <dbReference type="SAM" id="MobiDB-lite"/>
    </source>
</evidence>
<dbReference type="CDD" id="cd12108">
    <property type="entry name" value="Hr-like"/>
    <property type="match status" value="1"/>
</dbReference>
<sequence>MLGILSFWNNMFHTLDGGPPAPDAPDAPGTPGGSRTGPGQDTDMTTGTTGTATPDLTLMHAAHEAFRRDAERLRRAAGSGRGTISLEGWQVFRRFLDIHHRFEDEYLWPPLRPLVRDLPGAALMLDAMEEEHQRLNPVLDAIEARLYGHLADTGELPGLFDELATVLGGHLEHEEREALPLVEQRLPLADWKAFSDAQRKAMGLSGAAEFFPWLVDARPQPAARAIRGMLPPPVRAICRLVWEPRYARRTTRRPVGA</sequence>
<feature type="domain" description="Hemerythrin-like" evidence="2">
    <location>
        <begin position="57"/>
        <end position="182"/>
    </location>
</feature>
<evidence type="ECO:0000259" key="2">
    <source>
        <dbReference type="Pfam" id="PF01814"/>
    </source>
</evidence>
<accession>A0ABP9I2B0</accession>
<comment type="caution">
    <text evidence="3">The sequence shown here is derived from an EMBL/GenBank/DDBJ whole genome shotgun (WGS) entry which is preliminary data.</text>
</comment>